<dbReference type="InterPro" id="IPR026341">
    <property type="entry name" value="T9SS_type_B"/>
</dbReference>
<protein>
    <submittedName>
        <fullName evidence="2">Gliding motility-associated-like protein</fullName>
    </submittedName>
</protein>
<comment type="caution">
    <text evidence="2">The sequence shown here is derived from an EMBL/GenBank/DDBJ whole genome shotgun (WGS) entry which is preliminary data.</text>
</comment>
<proteinExistence type="predicted"/>
<reference evidence="2 3" key="1">
    <citation type="submission" date="2023-07" db="EMBL/GenBank/DDBJ databases">
        <title>Sorghum-associated microbial communities from plants grown in Nebraska, USA.</title>
        <authorList>
            <person name="Schachtman D."/>
        </authorList>
    </citation>
    <scope>NUCLEOTIDE SEQUENCE [LARGE SCALE GENOMIC DNA]</scope>
    <source>
        <strain evidence="2 3">3773</strain>
    </source>
</reference>
<evidence type="ECO:0000313" key="2">
    <source>
        <dbReference type="EMBL" id="MDR6966734.1"/>
    </source>
</evidence>
<dbReference type="EMBL" id="JAVDVI010000002">
    <property type="protein sequence ID" value="MDR6966734.1"/>
    <property type="molecule type" value="Genomic_DNA"/>
</dbReference>
<organism evidence="2 3">
    <name type="scientific">Flavobacterium arsenatis</name>
    <dbReference type="NCBI Taxonomy" id="1484332"/>
    <lineage>
        <taxon>Bacteria</taxon>
        <taxon>Pseudomonadati</taxon>
        <taxon>Bacteroidota</taxon>
        <taxon>Flavobacteriia</taxon>
        <taxon>Flavobacteriales</taxon>
        <taxon>Flavobacteriaceae</taxon>
        <taxon>Flavobacterium</taxon>
    </lineage>
</organism>
<evidence type="ECO:0000256" key="1">
    <source>
        <dbReference type="SAM" id="Phobius"/>
    </source>
</evidence>
<dbReference type="Pfam" id="PF13585">
    <property type="entry name" value="CHU_C"/>
    <property type="match status" value="1"/>
</dbReference>
<keyword evidence="3" id="KW-1185">Reference proteome</keyword>
<sequence>MNLQTIFLGVSKNNLSSKNSFFLFFLFFYGTFFSVAQCPTAINVNQSFCDIQAPTVADLQATDNGGGIAWYATATSTTPLSPGQGLINGEDYFLDNGAGNCGNRIAVIVSLYTAPTGQNFQGICVSSPSQATIASLNATGNNIQWYNNPFGGTPLAMNTVINSGSIYYAGQTNPITGCLTSRLPVFVVVNVVNVPQGEALQIFCNDPENPPTVSNLIATGNNNWYLTNTSALVLDPSTPLIDGHVYYGTTIVPPCESTQRLEVLVNILPENEAGENGSLTLCEIDVATAPDVNLFESLLGTPSDLGVWTGPMATTNGNLGTLDVSSLTEPESPYVFTYTVTTSPNCPPDIATVTIIIEPLVDAGEDGTAFFCGDAAPADLFSFLGGTPDQGGAWSPALASGTGIFDPLVDLSGDYVYTVPGTTFCPPASATITVTVSEIPEAGEDGSFTLCETDLATAPDLNLFESLLGTPSDLGIWTGPIATTNGNLGTLDVSSLSQSGSPYVFTYTVTTSPNCPPDIATVTIIIEPLVDAGEDGTAFFCGEDAPADLFSFLGGTPDQGGTWSPALASGTGIFDPLVDLSGDYVYTVQGTSFCPPASATITVTVSEIPEAGEDGSFTLCETDLATATDLNLFESLLGTPSNLGIWTGPIATTNGNLGTLDVSSLSQLGSPYVFTYTVTTSPNCPPDIATVTIIIEPKGDAGIDGTAFFCGEDAPADLFSFLGGTPDQGGTWSPALASGTGVFDPLIDSSGDYVYTVPGTSFCPPASATITVTVSEIPEAGEDGSFTLCETDLATAPDLNLFEILLGTPSDLGIWTGPIATTNGNLGTLDVSSLSQLGSPYVFTYTVTTSPSCPPDISTVTIIIEPKVDAGIDGFAFFCGDDNPADLIAFLGSIPDFGGTWSPTMASGNGTFDPLIDLPGVYVYTLPGTSFCPSDSSTVIVTVGEIPEAGEDGSFTLCETDLATAPDVNLFESLSGTPSNLGIWTGSVATTNGNLGTIDISNLTASGSPYIFTYTVSTSPSCPQDISTVTIIIEPLINAGIDGTAVFCTNNAPADLFSFLGGTPNLGGTWSPPLASGTGVFDPSIDSSGVYVYSLSGTSFCPAASATVNVTVNQAPDAGENGIATFCEDDAPTDLFSFLGGVPDIGGTWSPVLASGTGVFDPSVDLSGSYVYTVAGATGCLPATATVVVTVDELPTNTPASVATDAVCLNSDANIFIQNASNLSSGNYQLSYQISGAIVFNATIPVVFENGNTSFVIPSSVLNAIGNYTLTLTPILSNTGNACGISGHTFEAVSFTIEEVASPTFNGTNEFCETDNATIASLSAGIIEPNGVVWYDAPENGNAYAADALLIDGYTYYAVIVSDSGCESTTRLEVRVAIKDCEDEEPKLIIPDGFSPNDDGTNDAFVIKNIRTLYPNFSITIYNRWGNVLFEGNASKPDWDGNSEKGMQVGGSKLPIGVYFYILNFNDGARKAVQGRLYLSR</sequence>
<evidence type="ECO:0000313" key="3">
    <source>
        <dbReference type="Proteomes" id="UP001255185"/>
    </source>
</evidence>
<accession>A0ABU1TL79</accession>
<keyword evidence="1" id="KW-1133">Transmembrane helix</keyword>
<dbReference type="Proteomes" id="UP001255185">
    <property type="component" value="Unassembled WGS sequence"/>
</dbReference>
<keyword evidence="1" id="KW-0472">Membrane</keyword>
<keyword evidence="1" id="KW-0812">Transmembrane</keyword>
<feature type="transmembrane region" description="Helical" evidence="1">
    <location>
        <begin position="21"/>
        <end position="42"/>
    </location>
</feature>
<dbReference type="NCBIfam" id="TIGR04131">
    <property type="entry name" value="Bac_Flav_CTERM"/>
    <property type="match status" value="1"/>
</dbReference>
<dbReference type="RefSeq" id="WP_310024474.1">
    <property type="nucleotide sequence ID" value="NZ_JAVDVI010000002.1"/>
</dbReference>
<gene>
    <name evidence="2" type="ORF">J2X31_000732</name>
</gene>
<name>A0ABU1TL79_9FLAO</name>